<dbReference type="Pfam" id="PF04459">
    <property type="entry name" value="DUF512"/>
    <property type="match status" value="1"/>
</dbReference>
<dbReference type="Pfam" id="PF17820">
    <property type="entry name" value="PDZ_6"/>
    <property type="match status" value="1"/>
</dbReference>
<dbReference type="InterPro" id="IPR001478">
    <property type="entry name" value="PDZ"/>
</dbReference>
<reference evidence="2 3" key="1">
    <citation type="journal article" date="2024" name="Front. Microbiol.">
        <title>Novel thermophilic genera Geochorda gen. nov. and Carboxydochorda gen. nov. from the deep terrestrial subsurface reveal the ecophysiological diversity in the class Limnochordia.</title>
        <authorList>
            <person name="Karnachuk O.V."/>
            <person name="Lukina A.P."/>
            <person name="Avakyan M.R."/>
            <person name="Kadnikov V.V."/>
            <person name="Begmatov S."/>
            <person name="Beletsky A.V."/>
            <person name="Vlasova K.G."/>
            <person name="Novikov A.A."/>
            <person name="Shcherbakova V.A."/>
            <person name="Mardanov A.V."/>
            <person name="Ravin N.V."/>
        </authorList>
    </citation>
    <scope>NUCLEOTIDE SEQUENCE [LARGE SCALE GENOMIC DNA]</scope>
    <source>
        <strain evidence="2 3">L945</strain>
    </source>
</reference>
<gene>
    <name evidence="2" type="ORF">U7230_04035</name>
</gene>
<protein>
    <submittedName>
        <fullName evidence="2">DUF512 domain-containing protein</fullName>
    </submittedName>
</protein>
<accession>A0ABZ1BZY0</accession>
<dbReference type="Pfam" id="PF19238">
    <property type="entry name" value="Radical_SAM_2"/>
    <property type="match status" value="1"/>
</dbReference>
<proteinExistence type="predicted"/>
<organism evidence="2 3">
    <name type="scientific">Carboxydichorda subterranea</name>
    <dbReference type="NCBI Taxonomy" id="3109565"/>
    <lineage>
        <taxon>Bacteria</taxon>
        <taxon>Bacillati</taxon>
        <taxon>Bacillota</taxon>
        <taxon>Limnochordia</taxon>
        <taxon>Limnochordales</taxon>
        <taxon>Geochordaceae</taxon>
        <taxon>Carboxydichorda</taxon>
    </lineage>
</organism>
<dbReference type="Gene3D" id="3.20.20.70">
    <property type="entry name" value="Aldolase class I"/>
    <property type="match status" value="1"/>
</dbReference>
<dbReference type="Gene3D" id="2.30.42.10">
    <property type="match status" value="1"/>
</dbReference>
<dbReference type="InterPro" id="IPR007549">
    <property type="entry name" value="DUF512"/>
</dbReference>
<sequence length="466" mass="51626">MPVRRNPKAALKPGAIVSEVRAGSLADEAGIRPGDQIVAINGVPASDLVQLHYAAAQDRVDLEVRRPDGETWVVEIEKDEDEDLGLRFSDPLFDRIITCVNRCIFCFVHQSPKGMRRTLYIMDDDLRLSFLDGNFVTLTNWTESDWQRVLEQHLSPLYVSVHSTEDDLRAFLMGTDAARGILAQLRRLAAAGIQVHTQLVLCPGINDGEHLDRSIADLAALYPHVRSIAVVPVGLTRFRQRLHPLRPYRAPEAAAVLRQVHAWQRRLLQDLGTRLVFPADEWYSLAGRWVPPREAYEDFPQLSNGIGLVRRLLDEFYAAEAGAVRRQRGSAGRLPGGRRVLWVTGTSARPFLEALARRLERRHPGLEVRVHPVVNQFYGPTVTVAGLLTGADIRASLERLPDLGRFDAVYVPNVALKADEPVFLDDMPLQDLREGLPAPVEAIDADGQALWSATAGATLTSSAPAG</sequence>
<evidence type="ECO:0000313" key="2">
    <source>
        <dbReference type="EMBL" id="WRP18183.1"/>
    </source>
</evidence>
<dbReference type="InterPro" id="IPR058240">
    <property type="entry name" value="rSAM_sf"/>
</dbReference>
<dbReference type="SUPFAM" id="SSF50156">
    <property type="entry name" value="PDZ domain-like"/>
    <property type="match status" value="1"/>
</dbReference>
<dbReference type="EMBL" id="CP141615">
    <property type="protein sequence ID" value="WRP18183.1"/>
    <property type="molecule type" value="Genomic_DNA"/>
</dbReference>
<keyword evidence="3" id="KW-1185">Reference proteome</keyword>
<dbReference type="InterPro" id="IPR045375">
    <property type="entry name" value="Put_radical_SAM-like_N"/>
</dbReference>
<dbReference type="SMART" id="SM00228">
    <property type="entry name" value="PDZ"/>
    <property type="match status" value="1"/>
</dbReference>
<dbReference type="PROSITE" id="PS50106">
    <property type="entry name" value="PDZ"/>
    <property type="match status" value="1"/>
</dbReference>
<evidence type="ECO:0000259" key="1">
    <source>
        <dbReference type="PROSITE" id="PS50106"/>
    </source>
</evidence>
<dbReference type="InterPro" id="IPR013785">
    <property type="entry name" value="Aldolase_TIM"/>
</dbReference>
<dbReference type="RefSeq" id="WP_324717454.1">
    <property type="nucleotide sequence ID" value="NZ_CP141615.1"/>
</dbReference>
<dbReference type="InterPro" id="IPR036034">
    <property type="entry name" value="PDZ_sf"/>
</dbReference>
<name>A0ABZ1BZY0_9FIRM</name>
<dbReference type="SUPFAM" id="SSF102114">
    <property type="entry name" value="Radical SAM enzymes"/>
    <property type="match status" value="1"/>
</dbReference>
<dbReference type="Proteomes" id="UP001332192">
    <property type="component" value="Chromosome"/>
</dbReference>
<dbReference type="InterPro" id="IPR041489">
    <property type="entry name" value="PDZ_6"/>
</dbReference>
<feature type="domain" description="PDZ" evidence="1">
    <location>
        <begin position="1"/>
        <end position="68"/>
    </location>
</feature>
<evidence type="ECO:0000313" key="3">
    <source>
        <dbReference type="Proteomes" id="UP001332192"/>
    </source>
</evidence>